<reference evidence="1" key="1">
    <citation type="submission" date="2023-05" db="EMBL/GenBank/DDBJ databases">
        <authorList>
            <consortium name="ELIXIR-Norway"/>
        </authorList>
    </citation>
    <scope>NUCLEOTIDE SEQUENCE</scope>
</reference>
<organism evidence="1 2">
    <name type="scientific">Rangifer tarandus platyrhynchus</name>
    <name type="common">Svalbard reindeer</name>
    <dbReference type="NCBI Taxonomy" id="3082113"/>
    <lineage>
        <taxon>Eukaryota</taxon>
        <taxon>Metazoa</taxon>
        <taxon>Chordata</taxon>
        <taxon>Craniata</taxon>
        <taxon>Vertebrata</taxon>
        <taxon>Euteleostomi</taxon>
        <taxon>Mammalia</taxon>
        <taxon>Eutheria</taxon>
        <taxon>Laurasiatheria</taxon>
        <taxon>Artiodactyla</taxon>
        <taxon>Ruminantia</taxon>
        <taxon>Pecora</taxon>
        <taxon>Cervidae</taxon>
        <taxon>Odocoileinae</taxon>
        <taxon>Rangifer</taxon>
    </lineage>
</organism>
<evidence type="ECO:0000313" key="2">
    <source>
        <dbReference type="Proteomes" id="UP001162501"/>
    </source>
</evidence>
<name>A0AC59Y4R2_RANTA</name>
<evidence type="ECO:0000313" key="1">
    <source>
        <dbReference type="EMBL" id="CAM9374467.1"/>
    </source>
</evidence>
<dbReference type="EMBL" id="OX596094">
    <property type="protein sequence ID" value="CAM9374467.1"/>
    <property type="molecule type" value="Genomic_DNA"/>
</dbReference>
<gene>
    <name evidence="1" type="ORF">MRATA1EN22A_LOCUS1634</name>
</gene>
<proteinExistence type="predicted"/>
<sequence>MEAKRTEFTTEIVANPHFPAASVFACRLEGPRLHACHRKYKPWLRTATPEIDMLLATTKACGTDLEISLQTKGGQIKAEHQRLCGQRRGREFVPAVIGALVKSPQFA</sequence>
<reference evidence="1" key="2">
    <citation type="submission" date="2025-03" db="EMBL/GenBank/DDBJ databases">
        <authorList>
            <consortium name="ELIXIR-Norway"/>
            <consortium name="Elixir Norway"/>
        </authorList>
    </citation>
    <scope>NUCLEOTIDE SEQUENCE</scope>
</reference>
<dbReference type="Proteomes" id="UP001162501">
    <property type="component" value="Chromosome 10"/>
</dbReference>
<accession>A0AC59Y4R2</accession>
<protein>
    <submittedName>
        <fullName evidence="1">Uncharacterized protein</fullName>
    </submittedName>
</protein>